<accession>A0A923N7T3</accession>
<proteinExistence type="predicted"/>
<dbReference type="AlphaFoldDB" id="A0A923N7T3"/>
<dbReference type="Pfam" id="PF01042">
    <property type="entry name" value="Ribonuc_L-PSP"/>
    <property type="match status" value="1"/>
</dbReference>
<reference evidence="1" key="1">
    <citation type="submission" date="2020-08" db="EMBL/GenBank/DDBJ databases">
        <title>Pontibacter sp. SD6 16S ribosomal RNA gene Genome sequencing and assembly.</title>
        <authorList>
            <person name="Kang M."/>
        </authorList>
    </citation>
    <scope>NUCLEOTIDE SEQUENCE</scope>
    <source>
        <strain evidence="1">SD6</strain>
    </source>
</reference>
<organism evidence="1 2">
    <name type="scientific">Pontibacter cellulosilyticus</name>
    <dbReference type="NCBI Taxonomy" id="1720253"/>
    <lineage>
        <taxon>Bacteria</taxon>
        <taxon>Pseudomonadati</taxon>
        <taxon>Bacteroidota</taxon>
        <taxon>Cytophagia</taxon>
        <taxon>Cytophagales</taxon>
        <taxon>Hymenobacteraceae</taxon>
        <taxon>Pontibacter</taxon>
    </lineage>
</organism>
<dbReference type="InterPro" id="IPR006175">
    <property type="entry name" value="YjgF/YER057c/UK114"/>
</dbReference>
<protein>
    <submittedName>
        <fullName evidence="1">RidA family protein</fullName>
    </submittedName>
</protein>
<sequence length="143" mass="15735">MKRQNISSGAVWEDIVGYSRAVRMGNTIEVAGTTATEGEEIVGKGSAYEQTKYIIRKIEKALAEAGAALDDVIRTRIFITDINQWQEVGRAHGEYFRSIKPASTMVEVSALINPELLVEIEATAILSSEEKLINESATPYDEV</sequence>
<dbReference type="CDD" id="cd06154">
    <property type="entry name" value="YjgF_YER057c_UK114_like_6"/>
    <property type="match status" value="1"/>
</dbReference>
<dbReference type="Proteomes" id="UP000603640">
    <property type="component" value="Unassembled WGS sequence"/>
</dbReference>
<keyword evidence="2" id="KW-1185">Reference proteome</keyword>
<dbReference type="EMBL" id="JACRVF010000003">
    <property type="protein sequence ID" value="MBC5993769.1"/>
    <property type="molecule type" value="Genomic_DNA"/>
</dbReference>
<dbReference type="RefSeq" id="WP_187067773.1">
    <property type="nucleotide sequence ID" value="NZ_JACRVF010000003.1"/>
</dbReference>
<dbReference type="Gene3D" id="3.30.1330.40">
    <property type="entry name" value="RutC-like"/>
    <property type="match status" value="1"/>
</dbReference>
<comment type="caution">
    <text evidence="1">The sequence shown here is derived from an EMBL/GenBank/DDBJ whole genome shotgun (WGS) entry which is preliminary data.</text>
</comment>
<dbReference type="PANTHER" id="PTHR43857">
    <property type="entry name" value="BLR7761 PROTEIN"/>
    <property type="match status" value="1"/>
</dbReference>
<name>A0A923N7T3_9BACT</name>
<dbReference type="InterPro" id="IPR035959">
    <property type="entry name" value="RutC-like_sf"/>
</dbReference>
<evidence type="ECO:0000313" key="1">
    <source>
        <dbReference type="EMBL" id="MBC5993769.1"/>
    </source>
</evidence>
<gene>
    <name evidence="1" type="ORF">H8S84_13060</name>
</gene>
<evidence type="ECO:0000313" key="2">
    <source>
        <dbReference type="Proteomes" id="UP000603640"/>
    </source>
</evidence>
<dbReference type="PANTHER" id="PTHR43857:SF1">
    <property type="entry name" value="YJGH FAMILY PROTEIN"/>
    <property type="match status" value="1"/>
</dbReference>
<dbReference type="SUPFAM" id="SSF55298">
    <property type="entry name" value="YjgF-like"/>
    <property type="match status" value="1"/>
</dbReference>